<sequence>MVIITPGQKAAISSQAAAYLENIRHPPLPGLLSPFIASPSRIPNLRLTIGQKLAALEEEHIKRYNLSITETTIADIPVMVIEPHVIAPSNESKILINIFGGGFVMGTPRERAALIMAGECGIRVYSIKYSLSPEVRYPIARDECFAVYRKLVEIHDPANIYAMGSSSGATLMITTLLLARKDKLPMPARLFLCTPAVDLTGAGDSMVSNANRDIMPVALLSAMVRQNYAPADPEFDFKDPLFSPLFASYDATWPPTVITSGTRDISLSSAVRFYWKLRGAGAKAELLVGEGMWHGFNWEVDIPESIALRGAVREFLFSDN</sequence>
<reference evidence="3 4" key="1">
    <citation type="submission" date="2015-10" db="EMBL/GenBank/DDBJ databases">
        <title>Full genome of DAOMC 229536 Phialocephala scopiformis, a fungal endophyte of spruce producing the potent anti-insectan compound rugulosin.</title>
        <authorList>
            <consortium name="DOE Joint Genome Institute"/>
            <person name="Walker A.K."/>
            <person name="Frasz S.L."/>
            <person name="Seifert K.A."/>
            <person name="Miller J.D."/>
            <person name="Mondo S.J."/>
            <person name="Labutti K."/>
            <person name="Lipzen A."/>
            <person name="Dockter R."/>
            <person name="Kennedy M."/>
            <person name="Grigoriev I.V."/>
            <person name="Spatafora J.W."/>
        </authorList>
    </citation>
    <scope>NUCLEOTIDE SEQUENCE [LARGE SCALE GENOMIC DNA]</scope>
    <source>
        <strain evidence="3 4">CBS 120377</strain>
    </source>
</reference>
<dbReference type="InParanoid" id="A0A194XD24"/>
<dbReference type="InterPro" id="IPR029058">
    <property type="entry name" value="AB_hydrolase_fold"/>
</dbReference>
<dbReference type="EMBL" id="KQ947413">
    <property type="protein sequence ID" value="KUJ18073.1"/>
    <property type="molecule type" value="Genomic_DNA"/>
</dbReference>
<dbReference type="Pfam" id="PF07859">
    <property type="entry name" value="Abhydrolase_3"/>
    <property type="match status" value="1"/>
</dbReference>
<dbReference type="RefSeq" id="XP_018072428.1">
    <property type="nucleotide sequence ID" value="XM_018214798.1"/>
</dbReference>
<keyword evidence="4" id="KW-1185">Reference proteome</keyword>
<dbReference type="Gene3D" id="3.40.50.1820">
    <property type="entry name" value="alpha/beta hydrolase"/>
    <property type="match status" value="1"/>
</dbReference>
<dbReference type="InterPro" id="IPR013094">
    <property type="entry name" value="AB_hydrolase_3"/>
</dbReference>
<organism evidence="3 4">
    <name type="scientific">Mollisia scopiformis</name>
    <name type="common">Conifer needle endophyte fungus</name>
    <name type="synonym">Phialocephala scopiformis</name>
    <dbReference type="NCBI Taxonomy" id="149040"/>
    <lineage>
        <taxon>Eukaryota</taxon>
        <taxon>Fungi</taxon>
        <taxon>Dikarya</taxon>
        <taxon>Ascomycota</taxon>
        <taxon>Pezizomycotina</taxon>
        <taxon>Leotiomycetes</taxon>
        <taxon>Helotiales</taxon>
        <taxon>Mollisiaceae</taxon>
        <taxon>Mollisia</taxon>
    </lineage>
</organism>
<dbReference type="AlphaFoldDB" id="A0A194XD24"/>
<keyword evidence="1" id="KW-0378">Hydrolase</keyword>
<evidence type="ECO:0000313" key="3">
    <source>
        <dbReference type="EMBL" id="KUJ18073.1"/>
    </source>
</evidence>
<evidence type="ECO:0000313" key="4">
    <source>
        <dbReference type="Proteomes" id="UP000070700"/>
    </source>
</evidence>
<evidence type="ECO:0000256" key="1">
    <source>
        <dbReference type="ARBA" id="ARBA00022801"/>
    </source>
</evidence>
<accession>A0A194XD24</accession>
<dbReference type="GO" id="GO:0004806">
    <property type="term" value="F:triacylglycerol lipase activity"/>
    <property type="evidence" value="ECO:0007669"/>
    <property type="project" value="TreeGrafter"/>
</dbReference>
<protein>
    <recommendedName>
        <fullName evidence="2">Alpha/beta hydrolase fold-3 domain-containing protein</fullName>
    </recommendedName>
</protein>
<dbReference type="OrthoDB" id="408631at2759"/>
<name>A0A194XD24_MOLSC</name>
<proteinExistence type="predicted"/>
<dbReference type="STRING" id="149040.A0A194XD24"/>
<dbReference type="Proteomes" id="UP000070700">
    <property type="component" value="Unassembled WGS sequence"/>
</dbReference>
<dbReference type="GeneID" id="28824524"/>
<feature type="domain" description="Alpha/beta hydrolase fold-3" evidence="2">
    <location>
        <begin position="96"/>
        <end position="296"/>
    </location>
</feature>
<dbReference type="KEGG" id="psco:LY89DRAFT_684012"/>
<gene>
    <name evidence="3" type="ORF">LY89DRAFT_684012</name>
</gene>
<dbReference type="InterPro" id="IPR050300">
    <property type="entry name" value="GDXG_lipolytic_enzyme"/>
</dbReference>
<dbReference type="SUPFAM" id="SSF53474">
    <property type="entry name" value="alpha/beta-Hydrolases"/>
    <property type="match status" value="1"/>
</dbReference>
<dbReference type="PANTHER" id="PTHR48081:SF30">
    <property type="entry name" value="ACETYL-HYDROLASE LIPR-RELATED"/>
    <property type="match status" value="1"/>
</dbReference>
<dbReference type="PANTHER" id="PTHR48081">
    <property type="entry name" value="AB HYDROLASE SUPERFAMILY PROTEIN C4A8.06C"/>
    <property type="match status" value="1"/>
</dbReference>
<evidence type="ECO:0000259" key="2">
    <source>
        <dbReference type="Pfam" id="PF07859"/>
    </source>
</evidence>